<dbReference type="CDD" id="cd01763">
    <property type="entry name" value="Ubl_SUMO_like"/>
    <property type="match status" value="1"/>
</dbReference>
<dbReference type="SUPFAM" id="SSF54236">
    <property type="entry name" value="Ubiquitin-like"/>
    <property type="match status" value="1"/>
</dbReference>
<name>A0ABU6S3H4_9FABA</name>
<feature type="domain" description="Ubiquitin-like" evidence="2">
    <location>
        <begin position="25"/>
        <end position="100"/>
    </location>
</feature>
<dbReference type="InterPro" id="IPR000626">
    <property type="entry name" value="Ubiquitin-like_dom"/>
</dbReference>
<feature type="region of interest" description="Disordered" evidence="1">
    <location>
        <begin position="1"/>
        <end position="22"/>
    </location>
</feature>
<comment type="caution">
    <text evidence="3">The sequence shown here is derived from an EMBL/GenBank/DDBJ whole genome shotgun (WGS) entry which is preliminary data.</text>
</comment>
<organism evidence="3 4">
    <name type="scientific">Stylosanthes scabra</name>
    <dbReference type="NCBI Taxonomy" id="79078"/>
    <lineage>
        <taxon>Eukaryota</taxon>
        <taxon>Viridiplantae</taxon>
        <taxon>Streptophyta</taxon>
        <taxon>Embryophyta</taxon>
        <taxon>Tracheophyta</taxon>
        <taxon>Spermatophyta</taxon>
        <taxon>Magnoliopsida</taxon>
        <taxon>eudicotyledons</taxon>
        <taxon>Gunneridae</taxon>
        <taxon>Pentapetalae</taxon>
        <taxon>rosids</taxon>
        <taxon>fabids</taxon>
        <taxon>Fabales</taxon>
        <taxon>Fabaceae</taxon>
        <taxon>Papilionoideae</taxon>
        <taxon>50 kb inversion clade</taxon>
        <taxon>dalbergioids sensu lato</taxon>
        <taxon>Dalbergieae</taxon>
        <taxon>Pterocarpus clade</taxon>
        <taxon>Stylosanthes</taxon>
    </lineage>
</organism>
<dbReference type="Proteomes" id="UP001341840">
    <property type="component" value="Unassembled WGS sequence"/>
</dbReference>
<accession>A0ABU6S3H4</accession>
<evidence type="ECO:0000256" key="1">
    <source>
        <dbReference type="SAM" id="MobiDB-lite"/>
    </source>
</evidence>
<dbReference type="Gene3D" id="3.10.20.90">
    <property type="entry name" value="Phosphatidylinositol 3-kinase Catalytic Subunit, Chain A, domain 1"/>
    <property type="match status" value="1"/>
</dbReference>
<dbReference type="PROSITE" id="PS50053">
    <property type="entry name" value="UBIQUITIN_2"/>
    <property type="match status" value="1"/>
</dbReference>
<protein>
    <recommendedName>
        <fullName evidence="2">Ubiquitin-like domain-containing protein</fullName>
    </recommendedName>
</protein>
<sequence length="112" mass="12201">MSVSSSSGGANRRNDASDDDGVERITISITGQNDRRLLYKVNPNKSLASAFQNYCIRSGLDYSTIQFIFNGNRVHGKDTAKKLKLKEGDEIFAAKHVHGGGVATLSFSPGWH</sequence>
<proteinExistence type="predicted"/>
<dbReference type="InterPro" id="IPR029071">
    <property type="entry name" value="Ubiquitin-like_domsf"/>
</dbReference>
<dbReference type="Pfam" id="PF11976">
    <property type="entry name" value="Rad60-SLD"/>
    <property type="match status" value="1"/>
</dbReference>
<evidence type="ECO:0000259" key="2">
    <source>
        <dbReference type="PROSITE" id="PS50053"/>
    </source>
</evidence>
<evidence type="ECO:0000313" key="4">
    <source>
        <dbReference type="Proteomes" id="UP001341840"/>
    </source>
</evidence>
<keyword evidence="4" id="KW-1185">Reference proteome</keyword>
<dbReference type="PANTHER" id="PTHR10562">
    <property type="entry name" value="SMALL UBIQUITIN-RELATED MODIFIER"/>
    <property type="match status" value="1"/>
</dbReference>
<reference evidence="3 4" key="1">
    <citation type="journal article" date="2023" name="Plants (Basel)">
        <title>Bridging the Gap: Combining Genomics and Transcriptomics Approaches to Understand Stylosanthes scabra, an Orphan Legume from the Brazilian Caatinga.</title>
        <authorList>
            <person name="Ferreira-Neto J.R.C."/>
            <person name="da Silva M.D."/>
            <person name="Binneck E."/>
            <person name="de Melo N.F."/>
            <person name="da Silva R.H."/>
            <person name="de Melo A.L.T.M."/>
            <person name="Pandolfi V."/>
            <person name="Bustamante F.O."/>
            <person name="Brasileiro-Vidal A.C."/>
            <person name="Benko-Iseppon A.M."/>
        </authorList>
    </citation>
    <scope>NUCLEOTIDE SEQUENCE [LARGE SCALE GENOMIC DNA]</scope>
    <source>
        <tissue evidence="3">Leaves</tissue>
    </source>
</reference>
<evidence type="ECO:0000313" key="3">
    <source>
        <dbReference type="EMBL" id="MED6130770.1"/>
    </source>
</evidence>
<dbReference type="InterPro" id="IPR022617">
    <property type="entry name" value="Rad60/SUMO-like_dom"/>
</dbReference>
<gene>
    <name evidence="3" type="ORF">PIB30_003791</name>
</gene>
<dbReference type="EMBL" id="JASCZI010060422">
    <property type="protein sequence ID" value="MED6130770.1"/>
    <property type="molecule type" value="Genomic_DNA"/>
</dbReference>